<dbReference type="GO" id="GO:0016491">
    <property type="term" value="F:oxidoreductase activity"/>
    <property type="evidence" value="ECO:0007669"/>
    <property type="project" value="UniProtKB-KW"/>
</dbReference>
<dbReference type="CDD" id="cd02972">
    <property type="entry name" value="DsbA_family"/>
    <property type="match status" value="1"/>
</dbReference>
<gene>
    <name evidence="9" type="ORF">GA0070622_5506</name>
</gene>
<sequence>MSSRKGRKDASRVVREQIAREKRRKRTLFTTIAAVLVLVIAGGIGWAVYSSQKSDEFTAPPGANDAGTGIVEGSGPVTIDLYEDYLCPVCKQFQQVNGATINQLVSEGKATVVFHPVAFLNRFSTTEYSTRSSAASGCAAKGGKFREFTDQLFAKQPPEGSAGLSNDELIDIGAGVGLNRDDFASCVNDGTYTSWTEHVTDEASKSGVTGTPTIKVNGSEVQDKSPDGIKAAVEAAGK</sequence>
<proteinExistence type="inferred from homology"/>
<dbReference type="GO" id="GO:0016853">
    <property type="term" value="F:isomerase activity"/>
    <property type="evidence" value="ECO:0007669"/>
    <property type="project" value="UniProtKB-KW"/>
</dbReference>
<dbReference type="InterPro" id="IPR012336">
    <property type="entry name" value="Thioredoxin-like_fold"/>
</dbReference>
<accession>A0A1A9BHH3</accession>
<dbReference type="OrthoDB" id="117402at2"/>
<keyword evidence="2" id="KW-0732">Signal</keyword>
<evidence type="ECO:0000256" key="2">
    <source>
        <dbReference type="ARBA" id="ARBA00022729"/>
    </source>
</evidence>
<evidence type="ECO:0000256" key="5">
    <source>
        <dbReference type="ARBA" id="ARBA00023284"/>
    </source>
</evidence>
<keyword evidence="5" id="KW-0676">Redox-active center</keyword>
<keyword evidence="3" id="KW-0560">Oxidoreductase</keyword>
<keyword evidence="7" id="KW-0812">Transmembrane</keyword>
<dbReference type="Proteomes" id="UP000199558">
    <property type="component" value="Unassembled WGS sequence"/>
</dbReference>
<dbReference type="RefSeq" id="WP_091580877.1">
    <property type="nucleotide sequence ID" value="NZ_FLRH01000004.1"/>
</dbReference>
<keyword evidence="4" id="KW-1015">Disulfide bond</keyword>
<keyword evidence="10" id="KW-1185">Reference proteome</keyword>
<protein>
    <submittedName>
        <fullName evidence="9">Protein-disulfide isomerase</fullName>
    </submittedName>
</protein>
<evidence type="ECO:0000256" key="3">
    <source>
        <dbReference type="ARBA" id="ARBA00023002"/>
    </source>
</evidence>
<feature type="domain" description="Thioredoxin-like fold" evidence="8">
    <location>
        <begin position="75"/>
        <end position="234"/>
    </location>
</feature>
<feature type="region of interest" description="Disordered" evidence="6">
    <location>
        <begin position="203"/>
        <end position="238"/>
    </location>
</feature>
<reference evidence="10" key="1">
    <citation type="submission" date="2016-06" db="EMBL/GenBank/DDBJ databases">
        <authorList>
            <person name="Varghese N."/>
            <person name="Submissions Spin"/>
        </authorList>
    </citation>
    <scope>NUCLEOTIDE SEQUENCE [LARGE SCALE GENOMIC DNA]</scope>
    <source>
        <strain evidence="10">DSM 45794</strain>
    </source>
</reference>
<dbReference type="AlphaFoldDB" id="A0A1A9BHH3"/>
<dbReference type="Pfam" id="PF13462">
    <property type="entry name" value="Thioredoxin_4"/>
    <property type="match status" value="1"/>
</dbReference>
<organism evidence="9 10">
    <name type="scientific">Micromonospora sediminicola</name>
    <dbReference type="NCBI Taxonomy" id="946078"/>
    <lineage>
        <taxon>Bacteria</taxon>
        <taxon>Bacillati</taxon>
        <taxon>Actinomycetota</taxon>
        <taxon>Actinomycetes</taxon>
        <taxon>Micromonosporales</taxon>
        <taxon>Micromonosporaceae</taxon>
        <taxon>Micromonospora</taxon>
    </lineage>
</organism>
<evidence type="ECO:0000256" key="4">
    <source>
        <dbReference type="ARBA" id="ARBA00023157"/>
    </source>
</evidence>
<feature type="compositionally biased region" description="Polar residues" evidence="6">
    <location>
        <begin position="206"/>
        <end position="220"/>
    </location>
</feature>
<dbReference type="EMBL" id="FLRH01000004">
    <property type="protein sequence ID" value="SBT68404.1"/>
    <property type="molecule type" value="Genomic_DNA"/>
</dbReference>
<dbReference type="PANTHER" id="PTHR13887">
    <property type="entry name" value="GLUTATHIONE S-TRANSFERASE KAPPA"/>
    <property type="match status" value="1"/>
</dbReference>
<evidence type="ECO:0000313" key="10">
    <source>
        <dbReference type="Proteomes" id="UP000199558"/>
    </source>
</evidence>
<dbReference type="Gene3D" id="3.40.30.10">
    <property type="entry name" value="Glutaredoxin"/>
    <property type="match status" value="1"/>
</dbReference>
<evidence type="ECO:0000313" key="9">
    <source>
        <dbReference type="EMBL" id="SBT68404.1"/>
    </source>
</evidence>
<dbReference type="InterPro" id="IPR036249">
    <property type="entry name" value="Thioredoxin-like_sf"/>
</dbReference>
<dbReference type="SUPFAM" id="SSF52833">
    <property type="entry name" value="Thioredoxin-like"/>
    <property type="match status" value="1"/>
</dbReference>
<evidence type="ECO:0000259" key="8">
    <source>
        <dbReference type="Pfam" id="PF13462"/>
    </source>
</evidence>
<evidence type="ECO:0000256" key="1">
    <source>
        <dbReference type="ARBA" id="ARBA00005791"/>
    </source>
</evidence>
<evidence type="ECO:0000256" key="6">
    <source>
        <dbReference type="SAM" id="MobiDB-lite"/>
    </source>
</evidence>
<keyword evidence="9" id="KW-0413">Isomerase</keyword>
<evidence type="ECO:0000256" key="7">
    <source>
        <dbReference type="SAM" id="Phobius"/>
    </source>
</evidence>
<dbReference type="PANTHER" id="PTHR13887:SF14">
    <property type="entry name" value="DISULFIDE BOND FORMATION PROTEIN D"/>
    <property type="match status" value="1"/>
</dbReference>
<keyword evidence="7" id="KW-1133">Transmembrane helix</keyword>
<dbReference type="STRING" id="946078.GA0070622_5506"/>
<keyword evidence="7" id="KW-0472">Membrane</keyword>
<name>A0A1A9BHH3_9ACTN</name>
<feature type="transmembrane region" description="Helical" evidence="7">
    <location>
        <begin position="28"/>
        <end position="49"/>
    </location>
</feature>
<comment type="similarity">
    <text evidence="1">Belongs to the thioredoxin family. DsbA subfamily.</text>
</comment>